<feature type="compositionally biased region" description="Basic residues" evidence="5">
    <location>
        <begin position="111"/>
        <end position="128"/>
    </location>
</feature>
<keyword evidence="4 7" id="KW-0418">Kinase</keyword>
<keyword evidence="2" id="KW-0119">Carbohydrate metabolism</keyword>
<evidence type="ECO:0000259" key="6">
    <source>
        <dbReference type="Pfam" id="PF00370"/>
    </source>
</evidence>
<dbReference type="AlphaFoldDB" id="A0A7K1FQI2"/>
<dbReference type="EMBL" id="WLYK01000006">
    <property type="protein sequence ID" value="MTD15619.1"/>
    <property type="molecule type" value="Genomic_DNA"/>
</dbReference>
<dbReference type="InterPro" id="IPR043129">
    <property type="entry name" value="ATPase_NBD"/>
</dbReference>
<protein>
    <submittedName>
        <fullName evidence="7">Carbohydrate kinase</fullName>
    </submittedName>
</protein>
<evidence type="ECO:0000313" key="7">
    <source>
        <dbReference type="EMBL" id="MTD15619.1"/>
    </source>
</evidence>
<evidence type="ECO:0000256" key="5">
    <source>
        <dbReference type="SAM" id="MobiDB-lite"/>
    </source>
</evidence>
<evidence type="ECO:0000313" key="8">
    <source>
        <dbReference type="Proteomes" id="UP000460221"/>
    </source>
</evidence>
<evidence type="ECO:0000256" key="1">
    <source>
        <dbReference type="ARBA" id="ARBA00009156"/>
    </source>
</evidence>
<dbReference type="GO" id="GO:0042732">
    <property type="term" value="P:D-xylose metabolic process"/>
    <property type="evidence" value="ECO:0007669"/>
    <property type="project" value="UniProtKB-KW"/>
</dbReference>
<name>A0A7K1FQI2_9ACTN</name>
<feature type="domain" description="Carbohydrate kinase FGGY N-terminal" evidence="6">
    <location>
        <begin position="151"/>
        <end position="391"/>
    </location>
</feature>
<evidence type="ECO:0000256" key="4">
    <source>
        <dbReference type="ARBA" id="ARBA00022777"/>
    </source>
</evidence>
<dbReference type="PANTHER" id="PTHR43095:SF5">
    <property type="entry name" value="XYLULOSE KINASE"/>
    <property type="match status" value="1"/>
</dbReference>
<reference evidence="7 8" key="1">
    <citation type="submission" date="2019-11" db="EMBL/GenBank/DDBJ databases">
        <authorList>
            <person name="Jiang L.-Q."/>
        </authorList>
    </citation>
    <scope>NUCLEOTIDE SEQUENCE [LARGE SCALE GENOMIC DNA]</scope>
    <source>
        <strain evidence="7 8">YIM 132087</strain>
    </source>
</reference>
<feature type="compositionally biased region" description="Pro residues" evidence="5">
    <location>
        <begin position="15"/>
        <end position="27"/>
    </location>
</feature>
<feature type="region of interest" description="Disordered" evidence="5">
    <location>
        <begin position="1"/>
        <end position="138"/>
    </location>
</feature>
<dbReference type="Proteomes" id="UP000460221">
    <property type="component" value="Unassembled WGS sequence"/>
</dbReference>
<dbReference type="InterPro" id="IPR018484">
    <property type="entry name" value="FGGY_N"/>
</dbReference>
<sequence>MDRHHGHPRGIAPGPGFPARPAGPQPPRLVGRRGRRPGAAHRSGAPVRPADPAAPSAGRPVLPAAPGRPGRGGGPGGRRLRRGRRARRLRHRVRHRRQPGRHPRPGAGRAPRLRRLDRFRRPRSRRLPARCGLAGDPAPRNGGRAVSIDILLGVDVGTSDSKVLVTRLDGSEITAVATPTVWRNHGGKFTDCDASTLADGVFGLLGRAVAAATDLVGPVTVAAVAITGMAEAGVLLDADNRPVHPVLAWFDPRGGEEMLRLPQELLTEFCGRTGLPVSALCTVAKLAWMREQGTDLAAHRWLNVPEYLAFRLGGEQVGEMSLVARTGLMDQDTETLWPEMLEALGATADLIAPLVPAGTPLGRISGNDVPTALHGAVVTVAGHDHPVAAVGCGVVGSAEVFDSFGTAEALVRTVDGNLAFDARERLGREGINSVHHVLEGRRLLLGGTKAGLLLRRTLNMLGAGEPSRRAELDAAAVAAAEQYPGAVPGISVSGALNADGTLKITATGDDITPGMLWHAVVAHGIDEAARCLELMEREVGPTSAAVVAGGWMRMQSVRRSKQDSLPDVRFSDRSQAGAFGASMFAAHAHAHAENLRAAGDPTGVAVTVPVGPSEQFAADYTRTTRSQTPADQPAVPSR</sequence>
<dbReference type="PANTHER" id="PTHR43095">
    <property type="entry name" value="SUGAR KINASE"/>
    <property type="match status" value="1"/>
</dbReference>
<evidence type="ECO:0000256" key="3">
    <source>
        <dbReference type="ARBA" id="ARBA00022679"/>
    </source>
</evidence>
<gene>
    <name evidence="7" type="ORF">GIS00_16925</name>
</gene>
<keyword evidence="8" id="KW-1185">Reference proteome</keyword>
<dbReference type="Gene3D" id="3.30.420.40">
    <property type="match status" value="2"/>
</dbReference>
<comment type="caution">
    <text evidence="7">The sequence shown here is derived from an EMBL/GenBank/DDBJ whole genome shotgun (WGS) entry which is preliminary data.</text>
</comment>
<keyword evidence="3" id="KW-0808">Transferase</keyword>
<feature type="region of interest" description="Disordered" evidence="5">
    <location>
        <begin position="615"/>
        <end position="638"/>
    </location>
</feature>
<feature type="compositionally biased region" description="Basic residues" evidence="5">
    <location>
        <begin position="78"/>
        <end position="104"/>
    </location>
</feature>
<dbReference type="InterPro" id="IPR050406">
    <property type="entry name" value="FGGY_Carb_Kinase"/>
</dbReference>
<comment type="similarity">
    <text evidence="1">Belongs to the FGGY kinase family.</text>
</comment>
<organism evidence="7 8">
    <name type="scientific">Nakamurella alba</name>
    <dbReference type="NCBI Taxonomy" id="2665158"/>
    <lineage>
        <taxon>Bacteria</taxon>
        <taxon>Bacillati</taxon>
        <taxon>Actinomycetota</taxon>
        <taxon>Actinomycetes</taxon>
        <taxon>Nakamurellales</taxon>
        <taxon>Nakamurellaceae</taxon>
        <taxon>Nakamurella</taxon>
    </lineage>
</organism>
<keyword evidence="2" id="KW-0859">Xylose metabolism</keyword>
<dbReference type="Pfam" id="PF00370">
    <property type="entry name" value="FGGY_N"/>
    <property type="match status" value="1"/>
</dbReference>
<feature type="compositionally biased region" description="Low complexity" evidence="5">
    <location>
        <begin position="58"/>
        <end position="68"/>
    </location>
</feature>
<evidence type="ECO:0000256" key="2">
    <source>
        <dbReference type="ARBA" id="ARBA00022629"/>
    </source>
</evidence>
<feature type="compositionally biased region" description="Basic residues" evidence="5">
    <location>
        <begin position="30"/>
        <end position="39"/>
    </location>
</feature>
<accession>A0A7K1FQI2</accession>
<dbReference type="GO" id="GO:0016301">
    <property type="term" value="F:kinase activity"/>
    <property type="evidence" value="ECO:0007669"/>
    <property type="project" value="UniProtKB-KW"/>
</dbReference>
<dbReference type="SUPFAM" id="SSF53067">
    <property type="entry name" value="Actin-like ATPase domain"/>
    <property type="match status" value="2"/>
</dbReference>
<proteinExistence type="inferred from homology"/>
<feature type="compositionally biased region" description="Polar residues" evidence="5">
    <location>
        <begin position="621"/>
        <end position="630"/>
    </location>
</feature>
<dbReference type="CDD" id="cd07773">
    <property type="entry name" value="ASKHA_NBD_FGGY_FK"/>
    <property type="match status" value="1"/>
</dbReference>